<dbReference type="Proteomes" id="UP000291084">
    <property type="component" value="Chromosome 1"/>
</dbReference>
<protein>
    <submittedName>
        <fullName evidence="4">Uncharacterized protein</fullName>
    </submittedName>
</protein>
<evidence type="ECO:0000256" key="2">
    <source>
        <dbReference type="ARBA" id="ARBA00022803"/>
    </source>
</evidence>
<evidence type="ECO:0000256" key="3">
    <source>
        <dbReference type="SAM" id="MobiDB-lite"/>
    </source>
</evidence>
<evidence type="ECO:0000256" key="1">
    <source>
        <dbReference type="ARBA" id="ARBA00022737"/>
    </source>
</evidence>
<keyword evidence="1" id="KW-0677">Repeat</keyword>
<dbReference type="GO" id="GO:0000118">
    <property type="term" value="C:histone deacetylase complex"/>
    <property type="evidence" value="ECO:0007669"/>
    <property type="project" value="TreeGrafter"/>
</dbReference>
<dbReference type="AlphaFoldDB" id="A0A0S3R1B2"/>
<evidence type="ECO:0000313" key="4">
    <source>
        <dbReference type="EMBL" id="BAT74354.1"/>
    </source>
</evidence>
<name>A0A0S3R1B2_PHAAN</name>
<keyword evidence="2" id="KW-0802">TPR repeat</keyword>
<feature type="region of interest" description="Disordered" evidence="3">
    <location>
        <begin position="1"/>
        <end position="68"/>
    </location>
</feature>
<dbReference type="Gene3D" id="1.25.40.10">
    <property type="entry name" value="Tetratricopeptide repeat domain"/>
    <property type="match status" value="1"/>
</dbReference>
<evidence type="ECO:0000313" key="5">
    <source>
        <dbReference type="Proteomes" id="UP000291084"/>
    </source>
</evidence>
<dbReference type="InterPro" id="IPR011990">
    <property type="entry name" value="TPR-like_helical_dom_sf"/>
</dbReference>
<dbReference type="EMBL" id="AP015034">
    <property type="protein sequence ID" value="BAT74354.1"/>
    <property type="molecule type" value="Genomic_DNA"/>
</dbReference>
<organism evidence="4 5">
    <name type="scientific">Vigna angularis var. angularis</name>
    <dbReference type="NCBI Taxonomy" id="157739"/>
    <lineage>
        <taxon>Eukaryota</taxon>
        <taxon>Viridiplantae</taxon>
        <taxon>Streptophyta</taxon>
        <taxon>Embryophyta</taxon>
        <taxon>Tracheophyta</taxon>
        <taxon>Spermatophyta</taxon>
        <taxon>Magnoliopsida</taxon>
        <taxon>eudicotyledons</taxon>
        <taxon>Gunneridae</taxon>
        <taxon>Pentapetalae</taxon>
        <taxon>rosids</taxon>
        <taxon>fabids</taxon>
        <taxon>Fabales</taxon>
        <taxon>Fabaceae</taxon>
        <taxon>Papilionoideae</taxon>
        <taxon>50 kb inversion clade</taxon>
        <taxon>NPAAA clade</taxon>
        <taxon>indigoferoid/millettioid clade</taxon>
        <taxon>Phaseoleae</taxon>
        <taxon>Vigna</taxon>
    </lineage>
</organism>
<accession>A0A0S3R1B2</accession>
<keyword evidence="5" id="KW-1185">Reference proteome</keyword>
<dbReference type="PANTHER" id="PTHR45883">
    <property type="entry name" value="HSC70-INTERACTING PROTEIN"/>
    <property type="match status" value="1"/>
</dbReference>
<dbReference type="PANTHER" id="PTHR45883:SF7">
    <property type="entry name" value="TPR REPEAT-CONTAINING THIOREDOXIN TDX"/>
    <property type="match status" value="1"/>
</dbReference>
<dbReference type="GO" id="GO:0030544">
    <property type="term" value="F:Hsp70 protein binding"/>
    <property type="evidence" value="ECO:0007669"/>
    <property type="project" value="TreeGrafter"/>
</dbReference>
<reference evidence="4 5" key="1">
    <citation type="journal article" date="2015" name="Sci. Rep.">
        <title>The power of single molecule real-time sequencing technology in the de novo assembly of a eukaryotic genome.</title>
        <authorList>
            <person name="Sakai H."/>
            <person name="Naito K."/>
            <person name="Ogiso-Tanaka E."/>
            <person name="Takahashi Y."/>
            <person name="Iseki K."/>
            <person name="Muto C."/>
            <person name="Satou K."/>
            <person name="Teruya K."/>
            <person name="Shiroma A."/>
            <person name="Shimoji M."/>
            <person name="Hirano T."/>
            <person name="Itoh T."/>
            <person name="Kaga A."/>
            <person name="Tomooka N."/>
        </authorList>
    </citation>
    <scope>NUCLEOTIDE SEQUENCE [LARGE SCALE GENOMIC DNA]</scope>
    <source>
        <strain evidence="5">cv. Shumari</strain>
    </source>
</reference>
<proteinExistence type="predicted"/>
<sequence>MAVASHFPFRTQYEHGHVGGDTEPGYSYEEKPDPPLSAQDDLVESDVELDNANVVEPDNDPTQKMGDPSVEVTEQNMNAAQLAKSKAVDAISTQKCTRR</sequence>
<gene>
    <name evidence="4" type="primary">Vigan.01G200500</name>
    <name evidence="4" type="ORF">VIGAN_01200500</name>
</gene>